<evidence type="ECO:0000313" key="7">
    <source>
        <dbReference type="Proteomes" id="UP000622638"/>
    </source>
</evidence>
<feature type="DNA-binding region" description="H-T-H motif" evidence="4">
    <location>
        <begin position="28"/>
        <end position="47"/>
    </location>
</feature>
<keyword evidence="2 4" id="KW-0238">DNA-binding</keyword>
<accession>A0ABQ1LLN3</accession>
<dbReference type="SUPFAM" id="SSF46689">
    <property type="entry name" value="Homeodomain-like"/>
    <property type="match status" value="1"/>
</dbReference>
<organism evidence="6 7">
    <name type="scientific">Pseudoduganella buxea</name>
    <dbReference type="NCBI Taxonomy" id="1949069"/>
    <lineage>
        <taxon>Bacteria</taxon>
        <taxon>Pseudomonadati</taxon>
        <taxon>Pseudomonadota</taxon>
        <taxon>Betaproteobacteria</taxon>
        <taxon>Burkholderiales</taxon>
        <taxon>Oxalobacteraceae</taxon>
        <taxon>Telluria group</taxon>
        <taxon>Pseudoduganella</taxon>
    </lineage>
</organism>
<dbReference type="Proteomes" id="UP000622638">
    <property type="component" value="Unassembled WGS sequence"/>
</dbReference>
<dbReference type="Pfam" id="PF00440">
    <property type="entry name" value="TetR_N"/>
    <property type="match status" value="1"/>
</dbReference>
<proteinExistence type="predicted"/>
<name>A0ABQ1LLN3_9BURK</name>
<evidence type="ECO:0000256" key="2">
    <source>
        <dbReference type="ARBA" id="ARBA00023125"/>
    </source>
</evidence>
<keyword evidence="1" id="KW-0805">Transcription regulation</keyword>
<dbReference type="InterPro" id="IPR001647">
    <property type="entry name" value="HTH_TetR"/>
</dbReference>
<keyword evidence="3" id="KW-0804">Transcription</keyword>
<evidence type="ECO:0000256" key="3">
    <source>
        <dbReference type="ARBA" id="ARBA00023163"/>
    </source>
</evidence>
<evidence type="ECO:0000313" key="6">
    <source>
        <dbReference type="EMBL" id="GGC24029.1"/>
    </source>
</evidence>
<dbReference type="SUPFAM" id="SSF48498">
    <property type="entry name" value="Tetracyclin repressor-like, C-terminal domain"/>
    <property type="match status" value="1"/>
</dbReference>
<dbReference type="Gene3D" id="1.10.357.10">
    <property type="entry name" value="Tetracycline Repressor, domain 2"/>
    <property type="match status" value="1"/>
</dbReference>
<feature type="domain" description="HTH tetR-type" evidence="5">
    <location>
        <begin position="5"/>
        <end position="65"/>
    </location>
</feature>
<comment type="caution">
    <text evidence="6">The sequence shown here is derived from an EMBL/GenBank/DDBJ whole genome shotgun (WGS) entry which is preliminary data.</text>
</comment>
<protein>
    <submittedName>
        <fullName evidence="6">TetR family transcriptional regulator</fullName>
    </submittedName>
</protein>
<dbReference type="Pfam" id="PF21993">
    <property type="entry name" value="TetR_C_13_2"/>
    <property type="match status" value="1"/>
</dbReference>
<reference evidence="7" key="1">
    <citation type="journal article" date="2019" name="Int. J. Syst. Evol. Microbiol.">
        <title>The Global Catalogue of Microorganisms (GCM) 10K type strain sequencing project: providing services to taxonomists for standard genome sequencing and annotation.</title>
        <authorList>
            <consortium name="The Broad Institute Genomics Platform"/>
            <consortium name="The Broad Institute Genome Sequencing Center for Infectious Disease"/>
            <person name="Wu L."/>
            <person name="Ma J."/>
        </authorList>
    </citation>
    <scope>NUCLEOTIDE SEQUENCE [LARGE SCALE GENOMIC DNA]</scope>
    <source>
        <strain evidence="7">CGMCC 1.15931</strain>
    </source>
</reference>
<dbReference type="EMBL" id="BMKG01000039">
    <property type="protein sequence ID" value="GGC24029.1"/>
    <property type="molecule type" value="Genomic_DNA"/>
</dbReference>
<evidence type="ECO:0000259" key="5">
    <source>
        <dbReference type="PROSITE" id="PS50977"/>
    </source>
</evidence>
<dbReference type="PANTHER" id="PTHR47506:SF3">
    <property type="entry name" value="HTH-TYPE TRANSCRIPTIONAL REGULATOR LMRA"/>
    <property type="match status" value="1"/>
</dbReference>
<dbReference type="InterPro" id="IPR054156">
    <property type="entry name" value="YxaF_TetR_C"/>
</dbReference>
<gene>
    <name evidence="6" type="ORF">GCM10011572_51950</name>
</gene>
<dbReference type="PANTHER" id="PTHR47506">
    <property type="entry name" value="TRANSCRIPTIONAL REGULATORY PROTEIN"/>
    <property type="match status" value="1"/>
</dbReference>
<dbReference type="InterPro" id="IPR036271">
    <property type="entry name" value="Tet_transcr_reg_TetR-rel_C_sf"/>
</dbReference>
<dbReference type="RefSeq" id="WP_229417863.1">
    <property type="nucleotide sequence ID" value="NZ_BMKG01000039.1"/>
</dbReference>
<evidence type="ECO:0000256" key="4">
    <source>
        <dbReference type="PROSITE-ProRule" id="PRU00335"/>
    </source>
</evidence>
<dbReference type="InterPro" id="IPR009057">
    <property type="entry name" value="Homeodomain-like_sf"/>
</dbReference>
<dbReference type="PROSITE" id="PS50977">
    <property type="entry name" value="HTH_TETR_2"/>
    <property type="match status" value="1"/>
</dbReference>
<evidence type="ECO:0000256" key="1">
    <source>
        <dbReference type="ARBA" id="ARBA00023015"/>
    </source>
</evidence>
<sequence>MTTPPATRERLIGAMIHALQHQGLHGAGLSAILAAAGAPKGVMYHHFPGGKAELAVAAIDTTIGLLCERLDACLQREASVAAALRLWIQRAQKGLQASGFDMGCPLAAVALESTAADVALRRALADGFARLRERIATALQADGSTEARARSLAALIVAAYEGGLLQARVASDMAPMKLAIEAVLALLDDEHQNRETS</sequence>
<keyword evidence="7" id="KW-1185">Reference proteome</keyword>